<protein>
    <recommendedName>
        <fullName evidence="2">DUF6644 domain-containing protein</fullName>
    </recommendedName>
</protein>
<dbReference type="RefSeq" id="WP_160485168.1">
    <property type="nucleotide sequence ID" value="NZ_WUBR01000001.1"/>
</dbReference>
<gene>
    <name evidence="3" type="ORF">GRF63_06820</name>
</gene>
<dbReference type="EMBL" id="WUBR01000001">
    <property type="protein sequence ID" value="MWV27615.1"/>
    <property type="molecule type" value="Genomic_DNA"/>
</dbReference>
<reference evidence="3 4" key="2">
    <citation type="submission" date="2020-02" db="EMBL/GenBank/DDBJ databases">
        <title>Erythrobacter dongmakensis sp. nov., isolated from a tidal mudflat.</title>
        <authorList>
            <person name="Kim I.S."/>
        </authorList>
    </citation>
    <scope>NUCLEOTIDE SEQUENCE [LARGE SCALE GENOMIC DNA]</scope>
    <source>
        <strain evidence="3 4">GH3-10</strain>
    </source>
</reference>
<evidence type="ECO:0000256" key="1">
    <source>
        <dbReference type="SAM" id="Phobius"/>
    </source>
</evidence>
<feature type="domain" description="DUF6644" evidence="2">
    <location>
        <begin position="42"/>
        <end position="175"/>
    </location>
</feature>
<keyword evidence="1" id="KW-0472">Membrane</keyword>
<dbReference type="Pfam" id="PF20349">
    <property type="entry name" value="DUF6644"/>
    <property type="match status" value="1"/>
</dbReference>
<evidence type="ECO:0000313" key="3">
    <source>
        <dbReference type="EMBL" id="MWV27615.1"/>
    </source>
</evidence>
<comment type="caution">
    <text evidence="3">The sequence shown here is derived from an EMBL/GenBank/DDBJ whole genome shotgun (WGS) entry which is preliminary data.</text>
</comment>
<dbReference type="AlphaFoldDB" id="A0A844XDN8"/>
<dbReference type="InterPro" id="IPR046586">
    <property type="entry name" value="DUF6644"/>
</dbReference>
<evidence type="ECO:0000313" key="4">
    <source>
        <dbReference type="Proteomes" id="UP000461409"/>
    </source>
</evidence>
<organism evidence="3 4">
    <name type="scientific">Aurantiacibacter rhizosphaerae</name>
    <dbReference type="NCBI Taxonomy" id="2691582"/>
    <lineage>
        <taxon>Bacteria</taxon>
        <taxon>Pseudomonadati</taxon>
        <taxon>Pseudomonadota</taxon>
        <taxon>Alphaproteobacteria</taxon>
        <taxon>Sphingomonadales</taxon>
        <taxon>Erythrobacteraceae</taxon>
        <taxon>Aurantiacibacter</taxon>
    </lineage>
</organism>
<name>A0A844XDN8_9SPHN</name>
<accession>A0A844XDN8</accession>
<proteinExistence type="predicted"/>
<keyword evidence="4" id="KW-1185">Reference proteome</keyword>
<evidence type="ECO:0000259" key="2">
    <source>
        <dbReference type="Pfam" id="PF20349"/>
    </source>
</evidence>
<feature type="transmembrane region" description="Helical" evidence="1">
    <location>
        <begin position="82"/>
        <end position="102"/>
    </location>
</feature>
<dbReference type="Proteomes" id="UP000461409">
    <property type="component" value="Unassembled WGS sequence"/>
</dbReference>
<keyword evidence="1" id="KW-0812">Transmembrane</keyword>
<feature type="transmembrane region" description="Helical" evidence="1">
    <location>
        <begin position="154"/>
        <end position="174"/>
    </location>
</feature>
<feature type="transmembrane region" description="Helical" evidence="1">
    <location>
        <begin position="34"/>
        <end position="62"/>
    </location>
</feature>
<feature type="transmembrane region" description="Helical" evidence="1">
    <location>
        <begin position="114"/>
        <end position="134"/>
    </location>
</feature>
<reference evidence="3 4" key="1">
    <citation type="submission" date="2019-12" db="EMBL/GenBank/DDBJ databases">
        <authorList>
            <person name="Lee S.D."/>
        </authorList>
    </citation>
    <scope>NUCLEOTIDE SEQUENCE [LARGE SCALE GENOMIC DNA]</scope>
    <source>
        <strain evidence="3 4">GH3-10</strain>
    </source>
</reference>
<keyword evidence="1" id="KW-1133">Transmembrane helix</keyword>
<sequence>MGDFFYGLTEQLRETFLLDAAFWMQETALNKLMVLNFWAVPLAQVMHIMAIAAGFGATLMLTLRVNNLAGGARTVPQVAGRYIPWVWWALIFIVISGFLMLIAEPVRNMINGVFWVKMALLLVTVLITVAFQNAARAQAHAAGVAWNAGGGMRLTSWLIVILWCLIMVCGRWIAYAPV</sequence>